<dbReference type="InterPro" id="IPR000276">
    <property type="entry name" value="GPCR_Rhodpsn"/>
</dbReference>
<feature type="transmembrane region" description="Helical" evidence="6">
    <location>
        <begin position="60"/>
        <end position="80"/>
    </location>
</feature>
<keyword evidence="3 6" id="KW-0812">Transmembrane</keyword>
<evidence type="ECO:0000313" key="9">
    <source>
        <dbReference type="Proteomes" id="UP000094527"/>
    </source>
</evidence>
<evidence type="ECO:0000256" key="3">
    <source>
        <dbReference type="ARBA" id="ARBA00022692"/>
    </source>
</evidence>
<dbReference type="PRINTS" id="PR00237">
    <property type="entry name" value="GPCRRHODOPSN"/>
</dbReference>
<dbReference type="GO" id="GO:0008528">
    <property type="term" value="F:G protein-coupled peptide receptor activity"/>
    <property type="evidence" value="ECO:0007669"/>
    <property type="project" value="InterPro"/>
</dbReference>
<dbReference type="STRING" id="48709.A0A1D2M8R6"/>
<dbReference type="Proteomes" id="UP000094527">
    <property type="component" value="Unassembled WGS sequence"/>
</dbReference>
<dbReference type="AlphaFoldDB" id="A0A1D2M8R6"/>
<dbReference type="Gene3D" id="1.20.1070.10">
    <property type="entry name" value="Rhodopsin 7-helix transmembrane proteins"/>
    <property type="match status" value="2"/>
</dbReference>
<keyword evidence="9" id="KW-1185">Reference proteome</keyword>
<sequence>VRPILNGYLLPCSEGKWAFKREKVGRYWTKQKIGTTFSKSQVAFGCSVFYSLLLWKLDSYLTALAVTDFLFLLFSFSMSWRHLPIIRTMWFYWYYTPFGLWITDAASSSSVLLTVAFTVECYIGVCYPMKKKLYRLSITELGKQDVSTVRSLVHNHCLRIFALGTFGRRVAPENDVEEKLDSGVKENKNFSNHATCSHTKYVKPYILRLKQASRAENGITVKLIAVVILFLICQMPTALVLIYTSIHIPEPGTKEDSVLLGLGNIFNLLVTINAASNILLYTALCSTYRKHFSVLVYSWKWSLVGNRCAIRIQFCG</sequence>
<dbReference type="EMBL" id="LJIJ01002693">
    <property type="protein sequence ID" value="ODM89365.1"/>
    <property type="molecule type" value="Genomic_DNA"/>
</dbReference>
<keyword evidence="5 6" id="KW-0472">Membrane</keyword>
<name>A0A1D2M8R6_ORCCI</name>
<evidence type="ECO:0000256" key="2">
    <source>
        <dbReference type="ARBA" id="ARBA00010663"/>
    </source>
</evidence>
<dbReference type="Pfam" id="PF10324">
    <property type="entry name" value="7TM_GPCR_Srw"/>
    <property type="match status" value="1"/>
</dbReference>
<evidence type="ECO:0000256" key="1">
    <source>
        <dbReference type="ARBA" id="ARBA00004370"/>
    </source>
</evidence>
<proteinExistence type="inferred from homology"/>
<dbReference type="InterPro" id="IPR019427">
    <property type="entry name" value="7TM_GPCR_serpentine_rcpt_Srw"/>
</dbReference>
<reference evidence="8 9" key="1">
    <citation type="journal article" date="2016" name="Genome Biol. Evol.">
        <title>Gene Family Evolution Reflects Adaptation to Soil Environmental Stressors in the Genome of the Collembolan Orchesella cincta.</title>
        <authorList>
            <person name="Faddeeva-Vakhrusheva A."/>
            <person name="Derks M.F."/>
            <person name="Anvar S.Y."/>
            <person name="Agamennone V."/>
            <person name="Suring W."/>
            <person name="Smit S."/>
            <person name="van Straalen N.M."/>
            <person name="Roelofs D."/>
        </authorList>
    </citation>
    <scope>NUCLEOTIDE SEQUENCE [LARGE SCALE GENOMIC DNA]</scope>
    <source>
        <tissue evidence="8">Mixed pool</tissue>
    </source>
</reference>
<evidence type="ECO:0000259" key="7">
    <source>
        <dbReference type="PROSITE" id="PS50262"/>
    </source>
</evidence>
<evidence type="ECO:0000256" key="4">
    <source>
        <dbReference type="ARBA" id="ARBA00022989"/>
    </source>
</evidence>
<feature type="non-terminal residue" evidence="8">
    <location>
        <position position="1"/>
    </location>
</feature>
<gene>
    <name evidence="8" type="ORF">Ocin01_17317</name>
</gene>
<keyword evidence="8" id="KW-0675">Receptor</keyword>
<accession>A0A1D2M8R6</accession>
<dbReference type="PROSITE" id="PS50262">
    <property type="entry name" value="G_PROTEIN_RECEP_F1_2"/>
    <property type="match status" value="1"/>
</dbReference>
<feature type="non-terminal residue" evidence="8">
    <location>
        <position position="316"/>
    </location>
</feature>
<evidence type="ECO:0000313" key="8">
    <source>
        <dbReference type="EMBL" id="ODM89365.1"/>
    </source>
</evidence>
<dbReference type="PANTHER" id="PTHR46641">
    <property type="entry name" value="FMRFAMIDE RECEPTOR-RELATED"/>
    <property type="match status" value="1"/>
</dbReference>
<comment type="subcellular location">
    <subcellularLocation>
        <location evidence="1">Membrane</location>
    </subcellularLocation>
</comment>
<dbReference type="GO" id="GO:0016020">
    <property type="term" value="C:membrane"/>
    <property type="evidence" value="ECO:0007669"/>
    <property type="project" value="UniProtKB-SubCell"/>
</dbReference>
<feature type="domain" description="G-protein coupled receptors family 1 profile" evidence="7">
    <location>
        <begin position="206"/>
        <end position="281"/>
    </location>
</feature>
<feature type="transmembrane region" description="Helical" evidence="6">
    <location>
        <begin position="258"/>
        <end position="281"/>
    </location>
</feature>
<organism evidence="8 9">
    <name type="scientific">Orchesella cincta</name>
    <name type="common">Springtail</name>
    <name type="synonym">Podura cincta</name>
    <dbReference type="NCBI Taxonomy" id="48709"/>
    <lineage>
        <taxon>Eukaryota</taxon>
        <taxon>Metazoa</taxon>
        <taxon>Ecdysozoa</taxon>
        <taxon>Arthropoda</taxon>
        <taxon>Hexapoda</taxon>
        <taxon>Collembola</taxon>
        <taxon>Entomobryomorpha</taxon>
        <taxon>Entomobryoidea</taxon>
        <taxon>Orchesellidae</taxon>
        <taxon>Orchesellinae</taxon>
        <taxon>Orchesella</taxon>
    </lineage>
</organism>
<comment type="similarity">
    <text evidence="2">Belongs to the G-protein coupled receptor 1 family.</text>
</comment>
<evidence type="ECO:0000256" key="6">
    <source>
        <dbReference type="SAM" id="Phobius"/>
    </source>
</evidence>
<dbReference type="OrthoDB" id="10011262at2759"/>
<dbReference type="PANTHER" id="PTHR46641:SF22">
    <property type="entry name" value="PROCTOLIN RECEPTOR, ISOFORM A"/>
    <property type="match status" value="1"/>
</dbReference>
<protein>
    <submittedName>
        <fullName evidence="8">Neuropeptide capa receptor</fullName>
    </submittedName>
</protein>
<feature type="transmembrane region" description="Helical" evidence="6">
    <location>
        <begin position="223"/>
        <end position="246"/>
    </location>
</feature>
<comment type="caution">
    <text evidence="8">The sequence shown here is derived from an EMBL/GenBank/DDBJ whole genome shotgun (WGS) entry which is preliminary data.</text>
</comment>
<feature type="transmembrane region" description="Helical" evidence="6">
    <location>
        <begin position="100"/>
        <end position="125"/>
    </location>
</feature>
<dbReference type="InterPro" id="IPR017452">
    <property type="entry name" value="GPCR_Rhodpsn_7TM"/>
</dbReference>
<dbReference type="SUPFAM" id="SSF81321">
    <property type="entry name" value="Family A G protein-coupled receptor-like"/>
    <property type="match status" value="1"/>
</dbReference>
<keyword evidence="4 6" id="KW-1133">Transmembrane helix</keyword>
<dbReference type="InterPro" id="IPR052954">
    <property type="entry name" value="GPCR-Ligand_Int"/>
</dbReference>
<evidence type="ECO:0000256" key="5">
    <source>
        <dbReference type="ARBA" id="ARBA00023136"/>
    </source>
</evidence>